<dbReference type="AlphaFoldDB" id="G0UJZ4"/>
<organism evidence="8">
    <name type="scientific">Trypanosoma congolense (strain IL3000)</name>
    <dbReference type="NCBI Taxonomy" id="1068625"/>
    <lineage>
        <taxon>Eukaryota</taxon>
        <taxon>Discoba</taxon>
        <taxon>Euglenozoa</taxon>
        <taxon>Kinetoplastea</taxon>
        <taxon>Metakinetoplastina</taxon>
        <taxon>Trypanosomatida</taxon>
        <taxon>Trypanosomatidae</taxon>
        <taxon>Trypanosoma</taxon>
        <taxon>Nannomonas</taxon>
    </lineage>
</organism>
<evidence type="ECO:0000256" key="3">
    <source>
        <dbReference type="ARBA" id="ARBA00022801"/>
    </source>
</evidence>
<evidence type="ECO:0000256" key="4">
    <source>
        <dbReference type="ARBA" id="ARBA00022833"/>
    </source>
</evidence>
<keyword evidence="1" id="KW-0479">Metal-binding</keyword>
<feature type="region of interest" description="Disordered" evidence="5">
    <location>
        <begin position="1"/>
        <end position="45"/>
    </location>
</feature>
<dbReference type="SMART" id="SM00249">
    <property type="entry name" value="PHD"/>
    <property type="match status" value="2"/>
</dbReference>
<dbReference type="GO" id="GO:0008270">
    <property type="term" value="F:zinc ion binding"/>
    <property type="evidence" value="ECO:0007669"/>
    <property type="project" value="UniProtKB-KW"/>
</dbReference>
<dbReference type="Gene3D" id="3.30.40.10">
    <property type="entry name" value="Zinc/RING finger domain, C3HC4 (zinc finger)"/>
    <property type="match status" value="1"/>
</dbReference>
<dbReference type="SMART" id="SM00490">
    <property type="entry name" value="HELICc"/>
    <property type="match status" value="1"/>
</dbReference>
<dbReference type="SUPFAM" id="SSF57903">
    <property type="entry name" value="FYVE/PHD zinc finger"/>
    <property type="match status" value="1"/>
</dbReference>
<dbReference type="CDD" id="cd17919">
    <property type="entry name" value="DEXHc_Snf"/>
    <property type="match status" value="1"/>
</dbReference>
<dbReference type="Gene3D" id="3.40.50.10810">
    <property type="entry name" value="Tandem AAA-ATPase domain"/>
    <property type="match status" value="1"/>
</dbReference>
<dbReference type="InterPro" id="IPR000330">
    <property type="entry name" value="SNF2_N"/>
</dbReference>
<keyword evidence="4" id="KW-0862">Zinc</keyword>
<keyword evidence="3" id="KW-0378">Hydrolase</keyword>
<evidence type="ECO:0000256" key="2">
    <source>
        <dbReference type="ARBA" id="ARBA00022771"/>
    </source>
</evidence>
<evidence type="ECO:0000259" key="7">
    <source>
        <dbReference type="PROSITE" id="PS51194"/>
    </source>
</evidence>
<dbReference type="GO" id="GO:0016787">
    <property type="term" value="F:hydrolase activity"/>
    <property type="evidence" value="ECO:0007669"/>
    <property type="project" value="UniProtKB-KW"/>
</dbReference>
<accession>G0UJZ4</accession>
<dbReference type="PROSITE" id="PS51194">
    <property type="entry name" value="HELICASE_CTER"/>
    <property type="match status" value="1"/>
</dbReference>
<sequence>MSSDLSNPSATLLGGRHTGVAGVKRSRPSGEPPLDGGVDSPPLGGLLSVRTSLNVAGVEVGNARAATTAKVDRTVEYPTHCGGRDEDEDEEELRLLLGDGASVPCRRPQSSMAETGCDSRRHDGLGRATTAEVCEDGVGVGKEVDIGDLPWETVSNSCRKELAERFEAQVLWKLSREKSLLQVFEPFFTERTILRIQEEPQSSQFLPVKEMTPGLTDASGGYTLRPYQVEGVQFMLNRFHSGMSCILADEMGLGKTAQVASFLNVLKKLYNIDGPHLIVVPFCTLGSWSRELARWAPTLKVLMYHSNAGGRSALRRDKENKHCVFVTTPTLFKQDRSFFRKRTWVVAVMDEAHILKGKETMVFCVSRKITACFRIAVTGTPVHNSVHEVWNIIMFLYPAFCALYNSSGGDPASAAEDCAKLLQHVMLRRTKSAIELGIPPRVEEPVAMVKPTRMQWVLLSRMSVEALKEGSGKFLQNHLVHQRIVCSHPLALRITFTDNYCPNTTWESRMAASGIPLNEKFIVAPSAKMIELDRMLPKLKEQGHRCLIFSNFTSVLDLLQGFCSLRGYSFERIDGSVPRVARELSMVRFNSPNSKVFLCLLSLAAGGVGITLTGADTVIFFDTHYNPQLERQAADRAHRIGQTRTVRVMRLCCQNTVEERIHDVAAQKLILGDFIVDNGPANGEQACGGLSAKGIRQLLTNPLNEDSTPAFGVAADGSCIHKERGHCSEESIMVSDSTDESVCSDSQNQALSRSNDIAEEDAMINELMRLELGELTITGTVKSTPTPAFLTIGVTRECFVCGNPMKPLRPLYHCCSCPKAYHGECVGEREPGEGGVTPRVWKCPRHACDGCGSSQSEDGALFLCYECPSAFCFDCLDPRYLELDESGLQFAHIRCDYPGMEEEGMDRRRSTYYIRCRRCSGASCSSSSLSDDATEDEQEQDDNEDIGGGSDS</sequence>
<dbReference type="InterPro" id="IPR001965">
    <property type="entry name" value="Znf_PHD"/>
</dbReference>
<dbReference type="Gene3D" id="3.40.50.300">
    <property type="entry name" value="P-loop containing nucleotide triphosphate hydrolases"/>
    <property type="match status" value="1"/>
</dbReference>
<evidence type="ECO:0000259" key="6">
    <source>
        <dbReference type="PROSITE" id="PS51192"/>
    </source>
</evidence>
<feature type="region of interest" description="Disordered" evidence="5">
    <location>
        <begin position="921"/>
        <end position="952"/>
    </location>
</feature>
<dbReference type="Pfam" id="PF00271">
    <property type="entry name" value="Helicase_C"/>
    <property type="match status" value="1"/>
</dbReference>
<dbReference type="InterPro" id="IPR013083">
    <property type="entry name" value="Znf_RING/FYVE/PHD"/>
</dbReference>
<proteinExistence type="predicted"/>
<dbReference type="InterPro" id="IPR011011">
    <property type="entry name" value="Znf_FYVE_PHD"/>
</dbReference>
<dbReference type="InterPro" id="IPR001650">
    <property type="entry name" value="Helicase_C-like"/>
</dbReference>
<gene>
    <name evidence="8" type="ORF">TCIL3000_3_1250</name>
</gene>
<dbReference type="PROSITE" id="PS51192">
    <property type="entry name" value="HELICASE_ATP_BIND_1"/>
    <property type="match status" value="1"/>
</dbReference>
<dbReference type="InterPro" id="IPR027417">
    <property type="entry name" value="P-loop_NTPase"/>
</dbReference>
<reference evidence="8" key="1">
    <citation type="journal article" date="2012" name="Proc. Natl. Acad. Sci. U.S.A.">
        <title>Antigenic diversity is generated by distinct evolutionary mechanisms in African trypanosome species.</title>
        <authorList>
            <person name="Jackson A.P."/>
            <person name="Berry A."/>
            <person name="Aslett M."/>
            <person name="Allison H.C."/>
            <person name="Burton P."/>
            <person name="Vavrova-Anderson J."/>
            <person name="Brown R."/>
            <person name="Browne H."/>
            <person name="Corton N."/>
            <person name="Hauser H."/>
            <person name="Gamble J."/>
            <person name="Gilderthorp R."/>
            <person name="Marcello L."/>
            <person name="McQuillan J."/>
            <person name="Otto T.D."/>
            <person name="Quail M.A."/>
            <person name="Sanders M.J."/>
            <person name="van Tonder A."/>
            <person name="Ginger M.L."/>
            <person name="Field M.C."/>
            <person name="Barry J.D."/>
            <person name="Hertz-Fowler C."/>
            <person name="Berriman M."/>
        </authorList>
    </citation>
    <scope>NUCLEOTIDE SEQUENCE</scope>
    <source>
        <strain evidence="8">IL3000</strain>
    </source>
</reference>
<keyword evidence="2" id="KW-0863">Zinc-finger</keyword>
<dbReference type="Pfam" id="PF00176">
    <property type="entry name" value="SNF2-rel_dom"/>
    <property type="match status" value="1"/>
</dbReference>
<feature type="compositionally biased region" description="Polar residues" evidence="5">
    <location>
        <begin position="1"/>
        <end position="10"/>
    </location>
</feature>
<feature type="compositionally biased region" description="Low complexity" evidence="5">
    <location>
        <begin position="921"/>
        <end position="931"/>
    </location>
</feature>
<feature type="domain" description="Helicase ATP-binding" evidence="6">
    <location>
        <begin position="236"/>
        <end position="399"/>
    </location>
</feature>
<evidence type="ECO:0000313" key="8">
    <source>
        <dbReference type="EMBL" id="CCC89699.1"/>
    </source>
</evidence>
<feature type="compositionally biased region" description="Acidic residues" evidence="5">
    <location>
        <begin position="932"/>
        <end position="945"/>
    </location>
</feature>
<dbReference type="VEuPathDB" id="TriTrypDB:TcIL3000_3_1250"/>
<name>G0UJZ4_TRYCI</name>
<dbReference type="InterPro" id="IPR049730">
    <property type="entry name" value="SNF2/RAD54-like_C"/>
</dbReference>
<evidence type="ECO:0000256" key="1">
    <source>
        <dbReference type="ARBA" id="ARBA00022723"/>
    </source>
</evidence>
<feature type="domain" description="Helicase C-terminal" evidence="7">
    <location>
        <begin position="531"/>
        <end position="683"/>
    </location>
</feature>
<dbReference type="SUPFAM" id="SSF52540">
    <property type="entry name" value="P-loop containing nucleoside triphosphate hydrolases"/>
    <property type="match status" value="2"/>
</dbReference>
<dbReference type="PANTHER" id="PTHR10799">
    <property type="entry name" value="SNF2/RAD54 HELICASE FAMILY"/>
    <property type="match status" value="1"/>
</dbReference>
<dbReference type="GO" id="GO:0005524">
    <property type="term" value="F:ATP binding"/>
    <property type="evidence" value="ECO:0007669"/>
    <property type="project" value="InterPro"/>
</dbReference>
<dbReference type="InterPro" id="IPR014001">
    <property type="entry name" value="Helicase_ATP-bd"/>
</dbReference>
<evidence type="ECO:0000256" key="5">
    <source>
        <dbReference type="SAM" id="MobiDB-lite"/>
    </source>
</evidence>
<dbReference type="InterPro" id="IPR038718">
    <property type="entry name" value="SNF2-like_sf"/>
</dbReference>
<dbReference type="EMBL" id="HE575316">
    <property type="protein sequence ID" value="CCC89699.1"/>
    <property type="molecule type" value="Genomic_DNA"/>
</dbReference>
<protein>
    <submittedName>
        <fullName evidence="8">Putative transcription activator</fullName>
    </submittedName>
</protein>
<dbReference type="SMART" id="SM00487">
    <property type="entry name" value="DEXDc"/>
    <property type="match status" value="1"/>
</dbReference>
<feature type="region of interest" description="Disordered" evidence="5">
    <location>
        <begin position="104"/>
        <end position="123"/>
    </location>
</feature>
<dbReference type="CDD" id="cd18793">
    <property type="entry name" value="SF2_C_SNF"/>
    <property type="match status" value="1"/>
</dbReference>